<evidence type="ECO:0000313" key="1">
    <source>
        <dbReference type="EMBL" id="ERT12584.1"/>
    </source>
</evidence>
<dbReference type="AlphaFoldDB" id="U7QX55"/>
<dbReference type="InterPro" id="IPR048166">
    <property type="entry name" value="VVA0879-like"/>
</dbReference>
<dbReference type="EMBL" id="AXDT01000123">
    <property type="protein sequence ID" value="ERT12584.1"/>
    <property type="molecule type" value="Genomic_DNA"/>
</dbReference>
<dbReference type="RefSeq" id="WP_023045012.1">
    <property type="nucleotide sequence ID" value="NZ_AXDT01000123.1"/>
</dbReference>
<reference evidence="1 2" key="1">
    <citation type="submission" date="2013-10" db="EMBL/GenBank/DDBJ databases">
        <title>Whole Genome Shotgun Sequence of Photorhabdus temperata J3.</title>
        <authorList>
            <person name="Park G.-S."/>
            <person name="Hong S.-J."/>
            <person name="Shin J.-H."/>
        </authorList>
    </citation>
    <scope>NUCLEOTIDE SEQUENCE [LARGE SCALE GENOMIC DNA]</scope>
    <source>
        <strain evidence="1 2">J3</strain>
    </source>
</reference>
<protein>
    <submittedName>
        <fullName evidence="1">Uncharacterized protein</fullName>
    </submittedName>
</protein>
<accession>U7QX55</accession>
<dbReference type="PATRIC" id="fig|1389415.4.peg.2667"/>
<gene>
    <name evidence="1" type="ORF">O185_13410</name>
</gene>
<organism evidence="1 2">
    <name type="scientific">Photorhabdus temperata J3</name>
    <dbReference type="NCBI Taxonomy" id="1389415"/>
    <lineage>
        <taxon>Bacteria</taxon>
        <taxon>Pseudomonadati</taxon>
        <taxon>Pseudomonadota</taxon>
        <taxon>Gammaproteobacteria</taxon>
        <taxon>Enterobacterales</taxon>
        <taxon>Morganellaceae</taxon>
        <taxon>Photorhabdus</taxon>
    </lineage>
</organism>
<evidence type="ECO:0000313" key="2">
    <source>
        <dbReference type="Proteomes" id="UP000017133"/>
    </source>
</evidence>
<keyword evidence="2" id="KW-1185">Reference proteome</keyword>
<proteinExistence type="predicted"/>
<dbReference type="Proteomes" id="UP000017133">
    <property type="component" value="Unassembled WGS sequence"/>
</dbReference>
<comment type="caution">
    <text evidence="1">The sequence shown here is derived from an EMBL/GenBank/DDBJ whole genome shotgun (WGS) entry which is preliminary data.</text>
</comment>
<name>U7QX55_PHOTE</name>
<dbReference type="NCBIfam" id="NF041591">
    <property type="entry name" value="CxxC_VVA0879"/>
    <property type="match status" value="1"/>
</dbReference>
<sequence>MKELTLKEFRAQLKAQGVAREDCAFICPMCGTIQSANTLIKAGAGKNFDDVQKYLGFSCVGRFTNKGSPSDEKGKNHGCNWTLGGLFKCHVLEIITPCGDRLQCFDLASPEEARKYAQNNNKGNYHD</sequence>